<evidence type="ECO:0000313" key="2">
    <source>
        <dbReference type="Proteomes" id="UP001589865"/>
    </source>
</evidence>
<proteinExistence type="predicted"/>
<dbReference type="InterPro" id="IPR036412">
    <property type="entry name" value="HAD-like_sf"/>
</dbReference>
<organism evidence="1 2">
    <name type="scientific">Roseomonas elaeocarpi</name>
    <dbReference type="NCBI Taxonomy" id="907779"/>
    <lineage>
        <taxon>Bacteria</taxon>
        <taxon>Pseudomonadati</taxon>
        <taxon>Pseudomonadota</taxon>
        <taxon>Alphaproteobacteria</taxon>
        <taxon>Acetobacterales</taxon>
        <taxon>Roseomonadaceae</taxon>
        <taxon>Roseomonas</taxon>
    </lineage>
</organism>
<dbReference type="InterPro" id="IPR023214">
    <property type="entry name" value="HAD_sf"/>
</dbReference>
<dbReference type="Pfam" id="PF00702">
    <property type="entry name" value="Hydrolase"/>
    <property type="match status" value="1"/>
</dbReference>
<sequence length="200" mass="21048">MPQFRGQNYAAFLFDMDGTMVDSSVVVERVWREWAERHGVDPATVLAACHGVRSEDLVKRFAPTGIEVSGEVAVILAAEVADIEGVVPVEGIGALIESLDPGRWAVVTSAPRQLAEVRLRAAGIPLPKVLIAAEDVERGKPDPQGFQKAAALLGVPVTACLVFEDSHAGIAAAKAAGAQVAIVGKLAAEVEGHHALVDYR</sequence>
<dbReference type="InterPro" id="IPR006439">
    <property type="entry name" value="HAD-SF_hydro_IA"/>
</dbReference>
<dbReference type="Gene3D" id="1.10.150.240">
    <property type="entry name" value="Putative phosphatase, domain 2"/>
    <property type="match status" value="1"/>
</dbReference>
<dbReference type="SFLD" id="SFLDS00003">
    <property type="entry name" value="Haloacid_Dehalogenase"/>
    <property type="match status" value="1"/>
</dbReference>
<accession>A0ABV6JU18</accession>
<protein>
    <submittedName>
        <fullName evidence="1">HAD-IA family hydrolase</fullName>
    </submittedName>
</protein>
<dbReference type="PANTHER" id="PTHR43481:SF4">
    <property type="entry name" value="GLYCEROL-1-PHOSPHATE PHOSPHOHYDROLASE 1-RELATED"/>
    <property type="match status" value="1"/>
</dbReference>
<dbReference type="InterPro" id="IPR051806">
    <property type="entry name" value="HAD-like_SPP"/>
</dbReference>
<gene>
    <name evidence="1" type="ORF">ACFFGY_11925</name>
</gene>
<dbReference type="EMBL" id="JBHLUN010000008">
    <property type="protein sequence ID" value="MFC0408965.1"/>
    <property type="molecule type" value="Genomic_DNA"/>
</dbReference>
<dbReference type="GO" id="GO:0016787">
    <property type="term" value="F:hydrolase activity"/>
    <property type="evidence" value="ECO:0007669"/>
    <property type="project" value="UniProtKB-KW"/>
</dbReference>
<dbReference type="SFLD" id="SFLDG01129">
    <property type="entry name" value="C1.5:_HAD__Beta-PGM__Phosphata"/>
    <property type="match status" value="1"/>
</dbReference>
<dbReference type="Proteomes" id="UP001589865">
    <property type="component" value="Unassembled WGS sequence"/>
</dbReference>
<dbReference type="InterPro" id="IPR023198">
    <property type="entry name" value="PGP-like_dom2"/>
</dbReference>
<dbReference type="SUPFAM" id="SSF56784">
    <property type="entry name" value="HAD-like"/>
    <property type="match status" value="1"/>
</dbReference>
<keyword evidence="2" id="KW-1185">Reference proteome</keyword>
<dbReference type="PANTHER" id="PTHR43481">
    <property type="entry name" value="FRUCTOSE-1-PHOSPHATE PHOSPHATASE"/>
    <property type="match status" value="1"/>
</dbReference>
<dbReference type="NCBIfam" id="TIGR01509">
    <property type="entry name" value="HAD-SF-IA-v3"/>
    <property type="match status" value="1"/>
</dbReference>
<evidence type="ECO:0000313" key="1">
    <source>
        <dbReference type="EMBL" id="MFC0408965.1"/>
    </source>
</evidence>
<name>A0ABV6JU18_9PROT</name>
<dbReference type="RefSeq" id="WP_377044719.1">
    <property type="nucleotide sequence ID" value="NZ_JBHLUN010000008.1"/>
</dbReference>
<dbReference type="Gene3D" id="3.40.50.1000">
    <property type="entry name" value="HAD superfamily/HAD-like"/>
    <property type="match status" value="1"/>
</dbReference>
<keyword evidence="1" id="KW-0378">Hydrolase</keyword>
<reference evidence="1 2" key="1">
    <citation type="submission" date="2024-09" db="EMBL/GenBank/DDBJ databases">
        <authorList>
            <person name="Sun Q."/>
            <person name="Mori K."/>
        </authorList>
    </citation>
    <scope>NUCLEOTIDE SEQUENCE [LARGE SCALE GENOMIC DNA]</scope>
    <source>
        <strain evidence="1 2">TBRC 5777</strain>
    </source>
</reference>
<comment type="caution">
    <text evidence="1">The sequence shown here is derived from an EMBL/GenBank/DDBJ whole genome shotgun (WGS) entry which is preliminary data.</text>
</comment>